<evidence type="ECO:0000313" key="2">
    <source>
        <dbReference type="Proteomes" id="UP000431092"/>
    </source>
</evidence>
<dbReference type="RefSeq" id="WP_154594390.1">
    <property type="nucleotide sequence ID" value="NZ_WLVL01000044.1"/>
</dbReference>
<dbReference type="Proteomes" id="UP000431092">
    <property type="component" value="Unassembled WGS sequence"/>
</dbReference>
<dbReference type="EMBL" id="WLVL01000044">
    <property type="protein sequence ID" value="MTB73130.1"/>
    <property type="molecule type" value="Genomic_DNA"/>
</dbReference>
<comment type="caution">
    <text evidence="1">The sequence shown here is derived from an EMBL/GenBank/DDBJ whole genome shotgun (WGS) entry which is preliminary data.</text>
</comment>
<proteinExistence type="predicted"/>
<organism evidence="1 2">
    <name type="scientific">Arsenicicoccus cauae</name>
    <dbReference type="NCBI Taxonomy" id="2663847"/>
    <lineage>
        <taxon>Bacteria</taxon>
        <taxon>Bacillati</taxon>
        <taxon>Actinomycetota</taxon>
        <taxon>Actinomycetes</taxon>
        <taxon>Micrococcales</taxon>
        <taxon>Intrasporangiaceae</taxon>
        <taxon>Arsenicicoccus</taxon>
    </lineage>
</organism>
<dbReference type="AlphaFoldDB" id="A0A6I3IT87"/>
<keyword evidence="2" id="KW-1185">Reference proteome</keyword>
<gene>
    <name evidence="1" type="ORF">GGG17_14390</name>
</gene>
<evidence type="ECO:0008006" key="3">
    <source>
        <dbReference type="Google" id="ProtNLM"/>
    </source>
</evidence>
<sequence>MSSPRAGVVIPELLQGQWTTALICTYGADLTFFETRLLGQLAQIPLRIVLADDGQLAETLAESARTGQRHRLANKAYVAAPVPHPQAAHGKLIALLGPSSGLLVVGSGNLGYEGYAAPGELWHVYAYSDERPEHLQEFASARSHVDGLAQRGLLDPPVVELLQTAWGQSPWVPPAPASPSALRSSLEDPIIEQLQVEVAGPVDELIAHAPFHDADCAALEALVDRFQPKRPPPAH</sequence>
<accession>A0A6I3IT87</accession>
<evidence type="ECO:0000313" key="1">
    <source>
        <dbReference type="EMBL" id="MTB73130.1"/>
    </source>
</evidence>
<protein>
    <recommendedName>
        <fullName evidence="3">Phospholipase D-like domain-containing protein</fullName>
    </recommendedName>
</protein>
<reference evidence="1 2" key="1">
    <citation type="submission" date="2019-11" db="EMBL/GenBank/DDBJ databases">
        <title>Whole genome sequencing identifies a novel species of the genus Arsenicicoccus isolated from human blood.</title>
        <authorList>
            <person name="Jeong J.H."/>
            <person name="Kweon O.J."/>
            <person name="Kim H.R."/>
            <person name="Kim T.-H."/>
            <person name="Ha S.-M."/>
            <person name="Lee M.-K."/>
        </authorList>
    </citation>
    <scope>NUCLEOTIDE SEQUENCE [LARGE SCALE GENOMIC DNA]</scope>
    <source>
        <strain evidence="1 2">MKL-02</strain>
    </source>
</reference>
<name>A0A6I3IT87_9MICO</name>